<keyword evidence="11" id="KW-0732">Signal</keyword>
<dbReference type="InterPro" id="IPR050482">
    <property type="entry name" value="Sensor_HK_TwoCompSys"/>
</dbReference>
<dbReference type="SUPFAM" id="SSF55874">
    <property type="entry name" value="ATPase domain of HSP90 chaperone/DNA topoisomerase II/histidine kinase"/>
    <property type="match status" value="1"/>
</dbReference>
<evidence type="ECO:0000256" key="11">
    <source>
        <dbReference type="SAM" id="SignalP"/>
    </source>
</evidence>
<dbReference type="InterPro" id="IPR055558">
    <property type="entry name" value="DUF7134"/>
</dbReference>
<evidence type="ECO:0000256" key="6">
    <source>
        <dbReference type="ARBA" id="ARBA00022777"/>
    </source>
</evidence>
<evidence type="ECO:0000256" key="3">
    <source>
        <dbReference type="ARBA" id="ARBA00022553"/>
    </source>
</evidence>
<dbReference type="InterPro" id="IPR011712">
    <property type="entry name" value="Sig_transdc_His_kin_sub3_dim/P"/>
</dbReference>
<evidence type="ECO:0000256" key="1">
    <source>
        <dbReference type="ARBA" id="ARBA00000085"/>
    </source>
</evidence>
<feature type="transmembrane region" description="Helical" evidence="10">
    <location>
        <begin position="52"/>
        <end position="84"/>
    </location>
</feature>
<evidence type="ECO:0000256" key="9">
    <source>
        <dbReference type="SAM" id="Coils"/>
    </source>
</evidence>
<dbReference type="InterPro" id="IPR036890">
    <property type="entry name" value="HATPase_C_sf"/>
</dbReference>
<keyword evidence="10" id="KW-1133">Transmembrane helix</keyword>
<proteinExistence type="predicted"/>
<evidence type="ECO:0000256" key="5">
    <source>
        <dbReference type="ARBA" id="ARBA00022741"/>
    </source>
</evidence>
<reference evidence="15 16" key="1">
    <citation type="submission" date="2024-06" db="EMBL/GenBank/DDBJ databases">
        <title>The Natural Products Discovery Center: Release of the First 8490 Sequenced Strains for Exploring Actinobacteria Biosynthetic Diversity.</title>
        <authorList>
            <person name="Kalkreuter E."/>
            <person name="Kautsar S.A."/>
            <person name="Yang D."/>
            <person name="Bader C.D."/>
            <person name="Teijaro C.N."/>
            <person name="Fluegel L."/>
            <person name="Davis C.M."/>
            <person name="Simpson J.R."/>
            <person name="Lauterbach L."/>
            <person name="Steele A.D."/>
            <person name="Gui C."/>
            <person name="Meng S."/>
            <person name="Li G."/>
            <person name="Viehrig K."/>
            <person name="Ye F."/>
            <person name="Su P."/>
            <person name="Kiefer A.F."/>
            <person name="Nichols A."/>
            <person name="Cepeda A.J."/>
            <person name="Yan W."/>
            <person name="Fan B."/>
            <person name="Jiang Y."/>
            <person name="Adhikari A."/>
            <person name="Zheng C.-J."/>
            <person name="Schuster L."/>
            <person name="Cowan T.M."/>
            <person name="Smanski M.J."/>
            <person name="Chevrette M.G."/>
            <person name="De Carvalho L.P.S."/>
            <person name="Shen B."/>
        </authorList>
    </citation>
    <scope>NUCLEOTIDE SEQUENCE [LARGE SCALE GENOMIC DNA]</scope>
    <source>
        <strain evidence="15 16">NPDC000234</strain>
    </source>
</reference>
<dbReference type="EC" id="2.7.13.3" evidence="2"/>
<keyword evidence="10" id="KW-0812">Transmembrane</keyword>
<protein>
    <recommendedName>
        <fullName evidence="2">histidine kinase</fullName>
        <ecNumber evidence="2">2.7.13.3</ecNumber>
    </recommendedName>
</protein>
<keyword evidence="6 15" id="KW-0418">Kinase</keyword>
<feature type="domain" description="DUF7134" evidence="14">
    <location>
        <begin position="5"/>
        <end position="140"/>
    </location>
</feature>
<sequence length="369" mass="39114">MNSAAVLLLVPCLVCTALAAHELLYNRAGVRDWALAMAVVWPLLLRRRAPLAVFAVCWAVAMLTWALGTVSFAELAVLVALYTVTAHRDLRFALGAAAAVGLGVVLMAVRFGPAGSVNDAMVILGGLAGAAFFLGTTVRAQHRYLASIEDRAERLEREREQQAQLAAAAERTRIAREMHDIVAHGLVVVVALSEAAAATTATDPDGARDKMLQAAATGRQSLAGTRRLLGVLREDDGADRSPQPDLAALKGLVAQTCRTGLDVRLTETGTSENMSPQAQTTLYRIVQEALTNVVKHARGASRVDVVLDCAPRTVAFRIADDGTPARAVRPGNGLTGMRERVALFDGDLHAGPTPSGWAVLGQLRLGEPR</sequence>
<dbReference type="Gene3D" id="3.30.565.10">
    <property type="entry name" value="Histidine kinase-like ATPase, C-terminal domain"/>
    <property type="match status" value="1"/>
</dbReference>
<feature type="chain" id="PRO_5046121496" description="histidine kinase" evidence="11">
    <location>
        <begin position="20"/>
        <end position="369"/>
    </location>
</feature>
<gene>
    <name evidence="15" type="ORF">ABT404_13220</name>
</gene>
<evidence type="ECO:0000256" key="2">
    <source>
        <dbReference type="ARBA" id="ARBA00012438"/>
    </source>
</evidence>
<evidence type="ECO:0000259" key="13">
    <source>
        <dbReference type="Pfam" id="PF07730"/>
    </source>
</evidence>
<comment type="catalytic activity">
    <reaction evidence="1">
        <text>ATP + protein L-histidine = ADP + protein N-phospho-L-histidine.</text>
        <dbReference type="EC" id="2.7.13.3"/>
    </reaction>
</comment>
<evidence type="ECO:0000256" key="7">
    <source>
        <dbReference type="ARBA" id="ARBA00022840"/>
    </source>
</evidence>
<keyword evidence="5" id="KW-0547">Nucleotide-binding</keyword>
<evidence type="ECO:0000313" key="15">
    <source>
        <dbReference type="EMBL" id="MER7180417.1"/>
    </source>
</evidence>
<dbReference type="CDD" id="cd16917">
    <property type="entry name" value="HATPase_UhpB-NarQ-NarX-like"/>
    <property type="match status" value="1"/>
</dbReference>
<evidence type="ECO:0000256" key="8">
    <source>
        <dbReference type="ARBA" id="ARBA00023012"/>
    </source>
</evidence>
<comment type="caution">
    <text evidence="15">The sequence shown here is derived from an EMBL/GenBank/DDBJ whole genome shotgun (WGS) entry which is preliminary data.</text>
</comment>
<organism evidence="15 16">
    <name type="scientific">Streptomyces hyaluromycini</name>
    <dbReference type="NCBI Taxonomy" id="1377993"/>
    <lineage>
        <taxon>Bacteria</taxon>
        <taxon>Bacillati</taxon>
        <taxon>Actinomycetota</taxon>
        <taxon>Actinomycetes</taxon>
        <taxon>Kitasatosporales</taxon>
        <taxon>Streptomycetaceae</taxon>
        <taxon>Streptomyces</taxon>
    </lineage>
</organism>
<keyword evidence="8" id="KW-0902">Two-component regulatory system</keyword>
<keyword evidence="3" id="KW-0597">Phosphoprotein</keyword>
<feature type="domain" description="Histidine kinase/HSP90-like ATPase" evidence="12">
    <location>
        <begin position="279"/>
        <end position="354"/>
    </location>
</feature>
<dbReference type="Gene3D" id="1.20.5.1930">
    <property type="match status" value="1"/>
</dbReference>
<evidence type="ECO:0000259" key="12">
    <source>
        <dbReference type="Pfam" id="PF02518"/>
    </source>
</evidence>
<dbReference type="PANTHER" id="PTHR24421">
    <property type="entry name" value="NITRATE/NITRITE SENSOR PROTEIN NARX-RELATED"/>
    <property type="match status" value="1"/>
</dbReference>
<dbReference type="RefSeq" id="WP_350780444.1">
    <property type="nucleotide sequence ID" value="NZ_JBEPEK010000074.1"/>
</dbReference>
<dbReference type="GO" id="GO:0016301">
    <property type="term" value="F:kinase activity"/>
    <property type="evidence" value="ECO:0007669"/>
    <property type="project" value="UniProtKB-KW"/>
</dbReference>
<feature type="transmembrane region" description="Helical" evidence="10">
    <location>
        <begin position="90"/>
        <end position="109"/>
    </location>
</feature>
<keyword evidence="7" id="KW-0067">ATP-binding</keyword>
<name>A0ABV1WUI3_9ACTN</name>
<feature type="transmembrane region" description="Helical" evidence="10">
    <location>
        <begin position="121"/>
        <end position="138"/>
    </location>
</feature>
<dbReference type="Proteomes" id="UP001474181">
    <property type="component" value="Unassembled WGS sequence"/>
</dbReference>
<accession>A0ABV1WUI3</accession>
<feature type="domain" description="Signal transduction histidine kinase subgroup 3 dimerisation and phosphoacceptor" evidence="13">
    <location>
        <begin position="170"/>
        <end position="236"/>
    </location>
</feature>
<keyword evidence="16" id="KW-1185">Reference proteome</keyword>
<dbReference type="Pfam" id="PF02518">
    <property type="entry name" value="HATPase_c"/>
    <property type="match status" value="1"/>
</dbReference>
<evidence type="ECO:0000259" key="14">
    <source>
        <dbReference type="Pfam" id="PF23539"/>
    </source>
</evidence>
<dbReference type="InterPro" id="IPR003594">
    <property type="entry name" value="HATPase_dom"/>
</dbReference>
<keyword evidence="10" id="KW-0472">Membrane</keyword>
<evidence type="ECO:0000256" key="10">
    <source>
        <dbReference type="SAM" id="Phobius"/>
    </source>
</evidence>
<keyword evidence="4" id="KW-0808">Transferase</keyword>
<dbReference type="Pfam" id="PF23539">
    <property type="entry name" value="DUF7134"/>
    <property type="match status" value="1"/>
</dbReference>
<evidence type="ECO:0000313" key="16">
    <source>
        <dbReference type="Proteomes" id="UP001474181"/>
    </source>
</evidence>
<feature type="signal peptide" evidence="11">
    <location>
        <begin position="1"/>
        <end position="19"/>
    </location>
</feature>
<dbReference type="EMBL" id="JBEPEK010000074">
    <property type="protein sequence ID" value="MER7180417.1"/>
    <property type="molecule type" value="Genomic_DNA"/>
</dbReference>
<feature type="coiled-coil region" evidence="9">
    <location>
        <begin position="138"/>
        <end position="172"/>
    </location>
</feature>
<dbReference type="Pfam" id="PF07730">
    <property type="entry name" value="HisKA_3"/>
    <property type="match status" value="1"/>
</dbReference>
<keyword evidence="9" id="KW-0175">Coiled coil</keyword>
<evidence type="ECO:0000256" key="4">
    <source>
        <dbReference type="ARBA" id="ARBA00022679"/>
    </source>
</evidence>
<dbReference type="PANTHER" id="PTHR24421:SF10">
    <property type="entry name" value="NITRATE_NITRITE SENSOR PROTEIN NARQ"/>
    <property type="match status" value="1"/>
</dbReference>